<evidence type="ECO:0000256" key="4">
    <source>
        <dbReference type="ARBA" id="ARBA00023040"/>
    </source>
</evidence>
<dbReference type="PANTHER" id="PTHR24243">
    <property type="entry name" value="G-PROTEIN COUPLED RECEPTOR"/>
    <property type="match status" value="1"/>
</dbReference>
<dbReference type="KEGG" id="cvn:111133151"/>
<dbReference type="AlphaFoldDB" id="A0A8B8EBT4"/>
<dbReference type="OrthoDB" id="6126974at2759"/>
<evidence type="ECO:0000313" key="10">
    <source>
        <dbReference type="Proteomes" id="UP000694844"/>
    </source>
</evidence>
<evidence type="ECO:0000256" key="8">
    <source>
        <dbReference type="SAM" id="Phobius"/>
    </source>
</evidence>
<dbReference type="Proteomes" id="UP000694844">
    <property type="component" value="Chromosome 5"/>
</dbReference>
<feature type="transmembrane region" description="Helical" evidence="8">
    <location>
        <begin position="105"/>
        <end position="129"/>
    </location>
</feature>
<evidence type="ECO:0000256" key="7">
    <source>
        <dbReference type="ARBA" id="ARBA00023224"/>
    </source>
</evidence>
<dbReference type="Gene3D" id="1.20.1070.10">
    <property type="entry name" value="Rhodopsin 7-helix transmembrane proteins"/>
    <property type="match status" value="1"/>
</dbReference>
<dbReference type="GO" id="GO:0004930">
    <property type="term" value="F:G protein-coupled receptor activity"/>
    <property type="evidence" value="ECO:0007669"/>
    <property type="project" value="UniProtKB-KW"/>
</dbReference>
<dbReference type="RefSeq" id="XP_022336976.1">
    <property type="nucleotide sequence ID" value="XM_022481268.1"/>
</dbReference>
<feature type="transmembrane region" description="Helical" evidence="8">
    <location>
        <begin position="141"/>
        <end position="162"/>
    </location>
</feature>
<evidence type="ECO:0000256" key="3">
    <source>
        <dbReference type="ARBA" id="ARBA00022989"/>
    </source>
</evidence>
<evidence type="ECO:0000256" key="6">
    <source>
        <dbReference type="ARBA" id="ARBA00023170"/>
    </source>
</evidence>
<dbReference type="SUPFAM" id="SSF81321">
    <property type="entry name" value="Family A G protein-coupled receptor-like"/>
    <property type="match status" value="1"/>
</dbReference>
<feature type="transmembrane region" description="Helical" evidence="8">
    <location>
        <begin position="234"/>
        <end position="257"/>
    </location>
</feature>
<comment type="subcellular location">
    <subcellularLocation>
        <location evidence="1">Membrane</location>
        <topology evidence="1">Multi-pass membrane protein</topology>
    </subcellularLocation>
</comment>
<gene>
    <name evidence="11" type="primary">LOC111133151</name>
</gene>
<proteinExistence type="predicted"/>
<dbReference type="GeneID" id="111133151"/>
<keyword evidence="10" id="KW-1185">Reference proteome</keyword>
<name>A0A8B8EBT4_CRAVI</name>
<evidence type="ECO:0000256" key="1">
    <source>
        <dbReference type="ARBA" id="ARBA00004141"/>
    </source>
</evidence>
<evidence type="ECO:0000256" key="5">
    <source>
        <dbReference type="ARBA" id="ARBA00023136"/>
    </source>
</evidence>
<dbReference type="InterPro" id="IPR017452">
    <property type="entry name" value="GPCR_Rhodpsn_7TM"/>
</dbReference>
<reference evidence="11" key="1">
    <citation type="submission" date="2025-08" db="UniProtKB">
        <authorList>
            <consortium name="RefSeq"/>
        </authorList>
    </citation>
    <scope>IDENTIFICATION</scope>
    <source>
        <tissue evidence="11">Whole sample</tissue>
    </source>
</reference>
<keyword evidence="7" id="KW-0807">Transducer</keyword>
<dbReference type="GO" id="GO:0016020">
    <property type="term" value="C:membrane"/>
    <property type="evidence" value="ECO:0007669"/>
    <property type="project" value="UniProtKB-SubCell"/>
</dbReference>
<dbReference type="CDD" id="cd00637">
    <property type="entry name" value="7tm_classA_rhodopsin-like"/>
    <property type="match status" value="1"/>
</dbReference>
<feature type="transmembrane region" description="Helical" evidence="8">
    <location>
        <begin position="183"/>
        <end position="203"/>
    </location>
</feature>
<evidence type="ECO:0000313" key="11">
    <source>
        <dbReference type="RefSeq" id="XP_022336976.1"/>
    </source>
</evidence>
<feature type="transmembrane region" description="Helical" evidence="8">
    <location>
        <begin position="290"/>
        <end position="315"/>
    </location>
</feature>
<dbReference type="PROSITE" id="PS50262">
    <property type="entry name" value="G_PROTEIN_RECEP_F1_2"/>
    <property type="match status" value="1"/>
</dbReference>
<protein>
    <submittedName>
        <fullName evidence="11">Neuropeptide FF receptor 2-like</fullName>
    </submittedName>
</protein>
<keyword evidence="2 8" id="KW-0812">Transmembrane</keyword>
<dbReference type="Pfam" id="PF00001">
    <property type="entry name" value="7tm_1"/>
    <property type="match status" value="1"/>
</dbReference>
<evidence type="ECO:0000256" key="2">
    <source>
        <dbReference type="ARBA" id="ARBA00022692"/>
    </source>
</evidence>
<keyword evidence="3 8" id="KW-1133">Transmembrane helix</keyword>
<accession>A0A8B8EBT4</accession>
<feature type="domain" description="G-protein coupled receptors family 1 profile" evidence="9">
    <location>
        <begin position="84"/>
        <end position="349"/>
    </location>
</feature>
<keyword evidence="4" id="KW-0297">G-protein coupled receptor</keyword>
<organism evidence="10 11">
    <name type="scientific">Crassostrea virginica</name>
    <name type="common">Eastern oyster</name>
    <dbReference type="NCBI Taxonomy" id="6565"/>
    <lineage>
        <taxon>Eukaryota</taxon>
        <taxon>Metazoa</taxon>
        <taxon>Spiralia</taxon>
        <taxon>Lophotrochozoa</taxon>
        <taxon>Mollusca</taxon>
        <taxon>Bivalvia</taxon>
        <taxon>Autobranchia</taxon>
        <taxon>Pteriomorphia</taxon>
        <taxon>Ostreida</taxon>
        <taxon>Ostreoidea</taxon>
        <taxon>Ostreidae</taxon>
        <taxon>Crassostrea</taxon>
    </lineage>
</organism>
<keyword evidence="6" id="KW-0675">Receptor</keyword>
<dbReference type="PRINTS" id="PR00237">
    <property type="entry name" value="GPCRRHODOPSN"/>
</dbReference>
<dbReference type="PANTHER" id="PTHR24243:SF208">
    <property type="entry name" value="PYROKININ-1 RECEPTOR"/>
    <property type="match status" value="1"/>
</dbReference>
<feature type="transmembrane region" description="Helical" evidence="8">
    <location>
        <begin position="330"/>
        <end position="351"/>
    </location>
</feature>
<sequence length="445" mass="51280">MDDKEYTESLYEAPEIQVSSTTRLITTTAALSAVPHRELFCPVWLRELPWPNSTTIEDINGEFRRRNIPGIYFISLQMLLGLIGNLLVIVVYFTRFKISNYRVFVLFLAFLDLTNCVLVMPFSIMYLYFPINFPSNFICKAGHFLGFFGGVASPLMLVVIAIDRFRKVCRPLKKQITEKQAKISCTVIVLITLSVTWFTPWFYGNTVVDTDIHGIKGTRCFREKNPLYLSLSKWYYNVLMSMFLVVTVVLSVLYFYIMRRVHNHSKFFSNQRKDSVGSCSKNLQTRKSTVTFMIITVVYVISTLTHDALAMILHLKSDLECDLTFTSGTIFYTFFWTVFLNNVSNPFIYGLSDDRFSSLVKELFQKRDPASLSKTSLGHTRSNSKRSSTLSSMITQFQRQNTLSRPYNHSDIYRKQSLSSRSSIQSNMCRKYSVVSKTSNLTELP</sequence>
<keyword evidence="5 8" id="KW-0472">Membrane</keyword>
<evidence type="ECO:0000259" key="9">
    <source>
        <dbReference type="PROSITE" id="PS50262"/>
    </source>
</evidence>
<feature type="transmembrane region" description="Helical" evidence="8">
    <location>
        <begin position="71"/>
        <end position="93"/>
    </location>
</feature>
<dbReference type="InterPro" id="IPR000276">
    <property type="entry name" value="GPCR_Rhodpsn"/>
</dbReference>